<feature type="signal peptide" evidence="6">
    <location>
        <begin position="1"/>
        <end position="22"/>
    </location>
</feature>
<comment type="caution">
    <text evidence="8">The sequence shown here is derived from an EMBL/GenBank/DDBJ whole genome shotgun (WGS) entry which is preliminary data.</text>
</comment>
<dbReference type="PANTHER" id="PTHR42973:SF39">
    <property type="entry name" value="FAD-BINDING PCMH-TYPE DOMAIN-CONTAINING PROTEIN"/>
    <property type="match status" value="1"/>
</dbReference>
<dbReference type="Pfam" id="PF01565">
    <property type="entry name" value="FAD_binding_4"/>
    <property type="match status" value="1"/>
</dbReference>
<keyword evidence="4" id="KW-0274">FAD</keyword>
<evidence type="ECO:0000313" key="8">
    <source>
        <dbReference type="EMBL" id="TIA87058.1"/>
    </source>
</evidence>
<gene>
    <name evidence="8" type="ORF">E3P99_03428</name>
</gene>
<dbReference type="InterPro" id="IPR016169">
    <property type="entry name" value="FAD-bd_PCMH_sub2"/>
</dbReference>
<keyword evidence="6" id="KW-0732">Signal</keyword>
<evidence type="ECO:0000256" key="1">
    <source>
        <dbReference type="ARBA" id="ARBA00001974"/>
    </source>
</evidence>
<dbReference type="Gene3D" id="3.30.465.10">
    <property type="match status" value="1"/>
</dbReference>
<dbReference type="GO" id="GO:0016491">
    <property type="term" value="F:oxidoreductase activity"/>
    <property type="evidence" value="ECO:0007669"/>
    <property type="project" value="UniProtKB-KW"/>
</dbReference>
<comment type="similarity">
    <text evidence="2">Belongs to the oxygen-dependent FAD-linked oxidoreductase family.</text>
</comment>
<dbReference type="InterPro" id="IPR012951">
    <property type="entry name" value="BBE"/>
</dbReference>
<dbReference type="InterPro" id="IPR006093">
    <property type="entry name" value="Oxy_OxRdtase_FAD_BS"/>
</dbReference>
<sequence length="488" mass="53273">MKATHPKLFLASLLALLSQSLALDAPNYPLGDNLGDCLIASNTTVLTPNHDLYDTARQTWNSRTQFQPQYVVRPNSTAEVQHSVRCATHYKTAITAKSGGHGYAGYAIGGEDGDVTVDLANMKSIEVGDDGLVRAETGNHLWDLYQAIYEQGNWALPGGICPQVGIGGHTAFGGHGPLSRKLGLLLDRVVEAEVVFANGTASNVTEGSDAFFAIAGAAPSFATVTSFTYQAEQAPANTVIFSYSLTNRTVNETAGAFDAFQTFMDTADLTNDFSALLTLTPGSFELSGTYFGSEEAYHNVSRPLVQSLNLRDGDSQDVYSVTEFIDLYTQIYGDFSPVAEPKSFYSKSLMVDEPLPLSDARSFFDYLSKNATKADEEGYGWYIIVEAYNGAVHNISTDARSFAHRDALLTFQFFAEMGSSEESLFGLVDGMVDSITTSPRAAYPNYVDPRLANWQQLYYGSNYDRLKTIKADLDPQNTFRFPQSVEMP</sequence>
<evidence type="ECO:0000256" key="3">
    <source>
        <dbReference type="ARBA" id="ARBA00022630"/>
    </source>
</evidence>
<proteinExistence type="inferred from homology"/>
<evidence type="ECO:0000256" key="4">
    <source>
        <dbReference type="ARBA" id="ARBA00022827"/>
    </source>
</evidence>
<keyword evidence="9" id="KW-1185">Reference proteome</keyword>
<dbReference type="PANTHER" id="PTHR42973">
    <property type="entry name" value="BINDING OXIDOREDUCTASE, PUTATIVE (AFU_ORTHOLOGUE AFUA_1G17690)-RELATED"/>
    <property type="match status" value="1"/>
</dbReference>
<feature type="chain" id="PRO_5020253157" description="FAD-binding PCMH-type domain-containing protein" evidence="6">
    <location>
        <begin position="23"/>
        <end position="488"/>
    </location>
</feature>
<comment type="cofactor">
    <cofactor evidence="1">
        <name>FAD</name>
        <dbReference type="ChEBI" id="CHEBI:57692"/>
    </cofactor>
</comment>
<name>A0A4T0FG86_9BASI</name>
<dbReference type="InterPro" id="IPR016166">
    <property type="entry name" value="FAD-bd_PCMH"/>
</dbReference>
<dbReference type="Pfam" id="PF08031">
    <property type="entry name" value="BBE"/>
    <property type="match status" value="1"/>
</dbReference>
<dbReference type="SUPFAM" id="SSF56176">
    <property type="entry name" value="FAD-binding/transporter-associated domain-like"/>
    <property type="match status" value="1"/>
</dbReference>
<dbReference type="InterPro" id="IPR036318">
    <property type="entry name" value="FAD-bd_PCMH-like_sf"/>
</dbReference>
<dbReference type="InterPro" id="IPR050416">
    <property type="entry name" value="FAD-linked_Oxidoreductase"/>
</dbReference>
<dbReference type="PROSITE" id="PS51387">
    <property type="entry name" value="FAD_PCMH"/>
    <property type="match status" value="1"/>
</dbReference>
<reference evidence="8 9" key="1">
    <citation type="submission" date="2019-03" db="EMBL/GenBank/DDBJ databases">
        <title>Sequencing 23 genomes of Wallemia ichthyophaga.</title>
        <authorList>
            <person name="Gostincar C."/>
        </authorList>
    </citation>
    <scope>NUCLEOTIDE SEQUENCE [LARGE SCALE GENOMIC DNA]</scope>
    <source>
        <strain evidence="8 9">EXF-5753</strain>
    </source>
</reference>
<dbReference type="Gene3D" id="3.40.462.20">
    <property type="match status" value="1"/>
</dbReference>
<dbReference type="EMBL" id="SPNW01000066">
    <property type="protein sequence ID" value="TIA87058.1"/>
    <property type="molecule type" value="Genomic_DNA"/>
</dbReference>
<dbReference type="InterPro" id="IPR006094">
    <property type="entry name" value="Oxid_FAD_bind_N"/>
</dbReference>
<protein>
    <recommendedName>
        <fullName evidence="7">FAD-binding PCMH-type domain-containing protein</fullName>
    </recommendedName>
</protein>
<dbReference type="OrthoDB" id="407275at2759"/>
<dbReference type="AlphaFoldDB" id="A0A4T0FG86"/>
<dbReference type="GO" id="GO:0071949">
    <property type="term" value="F:FAD binding"/>
    <property type="evidence" value="ECO:0007669"/>
    <property type="project" value="InterPro"/>
</dbReference>
<keyword evidence="3" id="KW-0285">Flavoprotein</keyword>
<dbReference type="Proteomes" id="UP000310189">
    <property type="component" value="Unassembled WGS sequence"/>
</dbReference>
<feature type="domain" description="FAD-binding PCMH-type" evidence="7">
    <location>
        <begin position="64"/>
        <end position="234"/>
    </location>
</feature>
<evidence type="ECO:0000256" key="5">
    <source>
        <dbReference type="ARBA" id="ARBA00023002"/>
    </source>
</evidence>
<evidence type="ECO:0000256" key="2">
    <source>
        <dbReference type="ARBA" id="ARBA00005466"/>
    </source>
</evidence>
<accession>A0A4T0FG86</accession>
<keyword evidence="5" id="KW-0560">Oxidoreductase</keyword>
<organism evidence="8 9">
    <name type="scientific">Wallemia hederae</name>
    <dbReference type="NCBI Taxonomy" id="1540922"/>
    <lineage>
        <taxon>Eukaryota</taxon>
        <taxon>Fungi</taxon>
        <taxon>Dikarya</taxon>
        <taxon>Basidiomycota</taxon>
        <taxon>Wallemiomycotina</taxon>
        <taxon>Wallemiomycetes</taxon>
        <taxon>Wallemiales</taxon>
        <taxon>Wallemiaceae</taxon>
        <taxon>Wallemia</taxon>
    </lineage>
</organism>
<dbReference type="PROSITE" id="PS00862">
    <property type="entry name" value="OX2_COVAL_FAD"/>
    <property type="match status" value="1"/>
</dbReference>
<evidence type="ECO:0000256" key="6">
    <source>
        <dbReference type="SAM" id="SignalP"/>
    </source>
</evidence>
<evidence type="ECO:0000259" key="7">
    <source>
        <dbReference type="PROSITE" id="PS51387"/>
    </source>
</evidence>
<evidence type="ECO:0000313" key="9">
    <source>
        <dbReference type="Proteomes" id="UP000310189"/>
    </source>
</evidence>